<dbReference type="NCBIfam" id="NF002999">
    <property type="entry name" value="PRK03767.1"/>
    <property type="match status" value="1"/>
</dbReference>
<dbReference type="OrthoDB" id="10251089at2759"/>
<keyword evidence="11" id="KW-0732">Signal</keyword>
<evidence type="ECO:0000313" key="15">
    <source>
        <dbReference type="Proteomes" id="UP000243515"/>
    </source>
</evidence>
<evidence type="ECO:0000259" key="12">
    <source>
        <dbReference type="PROSITE" id="PS50249"/>
    </source>
</evidence>
<comment type="function">
    <text evidence="9">Involved in the import of nuclear-targeted proteins into the nucleus and the export of poly(A) RNA out of the nucleus. Has a role in the endoplasmic reticulum-associated degradation (ERAD) pathway.</text>
</comment>
<evidence type="ECO:0000256" key="5">
    <source>
        <dbReference type="ARBA" id="ARBA00011025"/>
    </source>
</evidence>
<dbReference type="SUPFAM" id="SSF52218">
    <property type="entry name" value="Flavoproteins"/>
    <property type="match status" value="1"/>
</dbReference>
<dbReference type="GO" id="GO:0031965">
    <property type="term" value="C:nuclear membrane"/>
    <property type="evidence" value="ECO:0007669"/>
    <property type="project" value="UniProtKB-SubCell"/>
</dbReference>
<dbReference type="Pfam" id="PF05021">
    <property type="entry name" value="NPL4"/>
    <property type="match status" value="1"/>
</dbReference>
<evidence type="ECO:0000256" key="11">
    <source>
        <dbReference type="SAM" id="SignalP"/>
    </source>
</evidence>
<dbReference type="InterPro" id="IPR010089">
    <property type="entry name" value="Flavoprotein_WrbA-like"/>
</dbReference>
<dbReference type="Proteomes" id="UP000243515">
    <property type="component" value="Unassembled WGS sequence"/>
</dbReference>
<keyword evidence="15" id="KW-1185">Reference proteome</keyword>
<evidence type="ECO:0000256" key="7">
    <source>
        <dbReference type="ARBA" id="ARBA00022816"/>
    </source>
</evidence>
<evidence type="ECO:0000256" key="10">
    <source>
        <dbReference type="SAM" id="MobiDB-lite"/>
    </source>
</evidence>
<keyword evidence="8" id="KW-0811">Translocation</keyword>
<dbReference type="Pfam" id="PF05020">
    <property type="entry name" value="zf-NPL4"/>
    <property type="match status" value="1"/>
</dbReference>
<dbReference type="GO" id="GO:0010181">
    <property type="term" value="F:FMN binding"/>
    <property type="evidence" value="ECO:0007669"/>
    <property type="project" value="InterPro"/>
</dbReference>
<dbReference type="GO" id="GO:0043130">
    <property type="term" value="F:ubiquitin binding"/>
    <property type="evidence" value="ECO:0007669"/>
    <property type="project" value="TreeGrafter"/>
</dbReference>
<sequence length="867" mass="95684">MLAPLVVLLFFRFTNIHSFNPASLSKLTPSEPDSFVTFDKRVLNMAPKIAIVYYSLYGHIQKLAEAEKKGIEAAGGSADILQVAETLSDEVLQKMHAAPKAHYPIATPEKLLEYDAFLFGIPTRYGNFPAQFKTFWDRTGGIWAKGGYWGKYAGVFVSTGTPGGGQESTVIASLSTLAHHGIIYVPLGYGTAFPLLANLSEVHGGSPWGAGTFAAGDGSRQPTPLELEIAETQGKTFYGVVSKILEKLPADADPSSVVLSTRPIGAGGQERHLGALAGISIDQASLSHGDKLYIGYKEKASLITGASKDQSSIAQTTLQESRRLNSSFVATRETFPPPARLHSPSATIKNPWEVVQQSPLDDLLDKKDGKIYRGRDPKMCRHGPKGMCDYCMPLEPYAPEYLSQKKIKHLSFHSYLRKINSSTNKPELKSSYMPPLTEPYYRVRRDCPSGHPPWPEGICTKCQPSAITLQPQEFRMIDHVEFASPDLINYLLDFWRKSGSQRLGFLYGTYEEYTEVPLGIKAVVQAIYEPPQVGEVDGVTLHEWRNEKEVDEVARLCGLQKIGVIYTDLLDAGRSDGNVVCKRHIDSYYLSSLEIVFASRLQALHPKSTKWGETGRFGSNFVTCVLSGDEEGAITVSAYQASNSAVEMVRADIIEPSADPSVMLVQSEGEDAVSNVRYIPEVFYRRINEYGASVQESAKPSFPVEYLLVTLTHGFPTDVSPLFIDTNFPIENRELIGESQELRSVAKKLVSHGDPGRAIRATSDFHLLCFLRSLGTFTTDEEELLCRVATTHDPGDGLELMKTPGWATLVTILQESGERPPKRPWPPLTQDSFTSFPRENGQLLSRSESPNSDSEHLAKRFRGATLE</sequence>
<dbReference type="InterPro" id="IPR029039">
    <property type="entry name" value="Flavoprotein-like_sf"/>
</dbReference>
<evidence type="ECO:0000313" key="14">
    <source>
        <dbReference type="EMBL" id="OXV10536.1"/>
    </source>
</evidence>
<reference evidence="14 15" key="1">
    <citation type="journal article" date="2015" name="Environ. Microbiol.">
        <title>Metagenome sequence of Elaphomyces granulatus from sporocarp tissue reveals Ascomycota ectomycorrhizal fingerprints of genome expansion and a Proteobacteria-rich microbiome.</title>
        <authorList>
            <person name="Quandt C.A."/>
            <person name="Kohler A."/>
            <person name="Hesse C.N."/>
            <person name="Sharpton T.J."/>
            <person name="Martin F."/>
            <person name="Spatafora J.W."/>
        </authorList>
    </citation>
    <scope>NUCLEOTIDE SEQUENCE [LARGE SCALE GENOMIC DNA]</scope>
    <source>
        <strain evidence="14 15">OSC145934</strain>
    </source>
</reference>
<dbReference type="InterPro" id="IPR016563">
    <property type="entry name" value="Npl4"/>
</dbReference>
<comment type="similarity">
    <text evidence="5">Belongs to the NPL4 family.</text>
</comment>
<gene>
    <name evidence="14" type="ORF">Egran_01704</name>
</gene>
<dbReference type="GO" id="GO:0031625">
    <property type="term" value="F:ubiquitin protein ligase binding"/>
    <property type="evidence" value="ECO:0007669"/>
    <property type="project" value="TreeGrafter"/>
</dbReference>
<dbReference type="InterPro" id="IPR005025">
    <property type="entry name" value="FMN_Rdtase-like_dom"/>
</dbReference>
<dbReference type="CDD" id="cd08061">
    <property type="entry name" value="MPN_NPL4"/>
    <property type="match status" value="1"/>
</dbReference>
<keyword evidence="8" id="KW-0653">Protein transport</keyword>
<dbReference type="GO" id="GO:0006511">
    <property type="term" value="P:ubiquitin-dependent protein catabolic process"/>
    <property type="evidence" value="ECO:0007669"/>
    <property type="project" value="InterPro"/>
</dbReference>
<name>A0A232M2E3_9EURO</name>
<dbReference type="AlphaFoldDB" id="A0A232M2E3"/>
<dbReference type="PROSITE" id="PS50249">
    <property type="entry name" value="MPN"/>
    <property type="match status" value="1"/>
</dbReference>
<feature type="chain" id="PRO_5013257654" description="Nuclear protein localization protein 4" evidence="11">
    <location>
        <begin position="19"/>
        <end position="867"/>
    </location>
</feature>
<evidence type="ECO:0000256" key="2">
    <source>
        <dbReference type="ARBA" id="ARBA00004397"/>
    </source>
</evidence>
<dbReference type="GO" id="GO:0051028">
    <property type="term" value="P:mRNA transport"/>
    <property type="evidence" value="ECO:0007669"/>
    <property type="project" value="UniProtKB-KW"/>
</dbReference>
<accession>A0A232M2E3</accession>
<dbReference type="Gene3D" id="3.40.50.360">
    <property type="match status" value="1"/>
</dbReference>
<organism evidence="14 15">
    <name type="scientific">Elaphomyces granulatus</name>
    <dbReference type="NCBI Taxonomy" id="519963"/>
    <lineage>
        <taxon>Eukaryota</taxon>
        <taxon>Fungi</taxon>
        <taxon>Dikarya</taxon>
        <taxon>Ascomycota</taxon>
        <taxon>Pezizomycotina</taxon>
        <taxon>Eurotiomycetes</taxon>
        <taxon>Eurotiomycetidae</taxon>
        <taxon>Eurotiales</taxon>
        <taxon>Elaphomycetaceae</taxon>
        <taxon>Elaphomyces</taxon>
    </lineage>
</organism>
<dbReference type="EMBL" id="NPHW01002892">
    <property type="protein sequence ID" value="OXV10536.1"/>
    <property type="molecule type" value="Genomic_DNA"/>
</dbReference>
<dbReference type="GO" id="GO:0005789">
    <property type="term" value="C:endoplasmic reticulum membrane"/>
    <property type="evidence" value="ECO:0007669"/>
    <property type="project" value="UniProtKB-SubCell"/>
</dbReference>
<dbReference type="InterPro" id="IPR007717">
    <property type="entry name" value="NPL4_C"/>
</dbReference>
<evidence type="ECO:0000256" key="3">
    <source>
        <dbReference type="ARBA" id="ARBA00004556"/>
    </source>
</evidence>
<dbReference type="GO" id="GO:0015031">
    <property type="term" value="P:protein transport"/>
    <property type="evidence" value="ECO:0007669"/>
    <property type="project" value="UniProtKB-KW"/>
</dbReference>
<dbReference type="FunFam" id="3.40.50.360:FF:000001">
    <property type="entry name" value="NAD(P)H dehydrogenase (Quinone) FQR1-like"/>
    <property type="match status" value="1"/>
</dbReference>
<comment type="similarity">
    <text evidence="4">Belongs to the WrbA family.</text>
</comment>
<evidence type="ECO:0000256" key="9">
    <source>
        <dbReference type="ARBA" id="ARBA00024703"/>
    </source>
</evidence>
<proteinExistence type="inferred from homology"/>
<dbReference type="GO" id="GO:0048471">
    <property type="term" value="C:perinuclear region of cytoplasm"/>
    <property type="evidence" value="ECO:0007669"/>
    <property type="project" value="UniProtKB-SubCell"/>
</dbReference>
<evidence type="ECO:0000256" key="4">
    <source>
        <dbReference type="ARBA" id="ARBA00006961"/>
    </source>
</evidence>
<dbReference type="Pfam" id="PF03358">
    <property type="entry name" value="FMN_red"/>
    <property type="match status" value="1"/>
</dbReference>
<comment type="subcellular location">
    <subcellularLocation>
        <location evidence="3">Cytoplasm</location>
        <location evidence="3">Perinuclear region</location>
    </subcellularLocation>
    <subcellularLocation>
        <location evidence="2">Endoplasmic reticulum membrane</location>
        <topology evidence="2">Peripheral membrane protein</topology>
        <orientation evidence="2">Cytoplasmic side</orientation>
    </subcellularLocation>
    <subcellularLocation>
        <location evidence="1">Nucleus membrane</location>
        <topology evidence="1">Peripheral membrane protein</topology>
        <orientation evidence="1">Cytoplasmic side</orientation>
    </subcellularLocation>
</comment>
<dbReference type="NCBIfam" id="TIGR01755">
    <property type="entry name" value="flav_wrbA"/>
    <property type="match status" value="1"/>
</dbReference>
<dbReference type="PANTHER" id="PTHR12710">
    <property type="entry name" value="NUCLEAR PROTEIN LOCALIZATION 4"/>
    <property type="match status" value="1"/>
</dbReference>
<feature type="signal peptide" evidence="11">
    <location>
        <begin position="1"/>
        <end position="18"/>
    </location>
</feature>
<feature type="domain" description="MPN" evidence="12">
    <location>
        <begin position="480"/>
        <end position="617"/>
    </location>
</feature>
<dbReference type="GO" id="GO:0003955">
    <property type="term" value="F:NAD(P)H dehydrogenase (quinone) activity"/>
    <property type="evidence" value="ECO:0007669"/>
    <property type="project" value="InterPro"/>
</dbReference>
<keyword evidence="7" id="KW-0509">mRNA transport</keyword>
<evidence type="ECO:0000259" key="13">
    <source>
        <dbReference type="PROSITE" id="PS50902"/>
    </source>
</evidence>
<dbReference type="PROSITE" id="PS50902">
    <property type="entry name" value="FLAVODOXIN_LIKE"/>
    <property type="match status" value="1"/>
</dbReference>
<feature type="region of interest" description="Disordered" evidence="10">
    <location>
        <begin position="815"/>
        <end position="867"/>
    </location>
</feature>
<evidence type="ECO:0000256" key="1">
    <source>
        <dbReference type="ARBA" id="ARBA00004335"/>
    </source>
</evidence>
<keyword evidence="7" id="KW-0813">Transport</keyword>
<evidence type="ECO:0000256" key="8">
    <source>
        <dbReference type="ARBA" id="ARBA00023010"/>
    </source>
</evidence>
<comment type="caution">
    <text evidence="14">The sequence shown here is derived from an EMBL/GenBank/DDBJ whole genome shotgun (WGS) entry which is preliminary data.</text>
</comment>
<dbReference type="InterPro" id="IPR008254">
    <property type="entry name" value="Flavodoxin/NO_synth"/>
</dbReference>
<dbReference type="InterPro" id="IPR037518">
    <property type="entry name" value="MPN"/>
</dbReference>
<dbReference type="PANTHER" id="PTHR12710:SF0">
    <property type="entry name" value="NUCLEAR PROTEIN LOCALIZATION PROTEIN 4 HOMOLOG"/>
    <property type="match status" value="1"/>
</dbReference>
<protein>
    <recommendedName>
        <fullName evidence="6">Nuclear protein localization protein 4</fullName>
    </recommendedName>
</protein>
<evidence type="ECO:0000256" key="6">
    <source>
        <dbReference type="ARBA" id="ARBA00019709"/>
    </source>
</evidence>
<dbReference type="InterPro" id="IPR007716">
    <property type="entry name" value="NPL4_Zn-bd_put"/>
</dbReference>
<feature type="domain" description="Flavodoxin-like" evidence="13">
    <location>
        <begin position="49"/>
        <end position="237"/>
    </location>
</feature>
<feature type="compositionally biased region" description="Polar residues" evidence="10">
    <location>
        <begin position="829"/>
        <end position="852"/>
    </location>
</feature>